<dbReference type="EMBL" id="UINC01106490">
    <property type="protein sequence ID" value="SVC71195.1"/>
    <property type="molecule type" value="Genomic_DNA"/>
</dbReference>
<name>A0A382PEZ5_9ZZZZ</name>
<protein>
    <recommendedName>
        <fullName evidence="2">Tyrosine specific protein phosphatases domain-containing protein</fullName>
    </recommendedName>
</protein>
<accession>A0A382PEZ5</accession>
<dbReference type="InterPro" id="IPR029021">
    <property type="entry name" value="Prot-tyrosine_phosphatase-like"/>
</dbReference>
<dbReference type="SUPFAM" id="SSF52799">
    <property type="entry name" value="(Phosphotyrosine protein) phosphatases II"/>
    <property type="match status" value="1"/>
</dbReference>
<sequence length="179" mass="19007">MKKLKPIPHLLRVLTVLLLAACASAPLLDLDALRTAEINNFRTPDSTVMSSGQPNEAQLQVMASAGIQHVINLRTPQEEIDFEEQAVVEALGMEYYSIPVAGAGGINAANARSLEEILGTLDGEPALVHCATANRVGGLFAVNAFASGSSIDAAIAEGTRWGMTSERLQQAVRQNLLDN</sequence>
<evidence type="ECO:0000313" key="1">
    <source>
        <dbReference type="EMBL" id="SVC71195.1"/>
    </source>
</evidence>
<reference evidence="1" key="1">
    <citation type="submission" date="2018-05" db="EMBL/GenBank/DDBJ databases">
        <authorList>
            <person name="Lanie J.A."/>
            <person name="Ng W.-L."/>
            <person name="Kazmierczak K.M."/>
            <person name="Andrzejewski T.M."/>
            <person name="Davidsen T.M."/>
            <person name="Wayne K.J."/>
            <person name="Tettelin H."/>
            <person name="Glass J.I."/>
            <person name="Rusch D."/>
            <person name="Podicherti R."/>
            <person name="Tsui H.-C.T."/>
            <person name="Winkler M.E."/>
        </authorList>
    </citation>
    <scope>NUCLEOTIDE SEQUENCE</scope>
</reference>
<proteinExistence type="predicted"/>
<gene>
    <name evidence="1" type="ORF">METZ01_LOCUS324049</name>
</gene>
<organism evidence="1">
    <name type="scientific">marine metagenome</name>
    <dbReference type="NCBI Taxonomy" id="408172"/>
    <lineage>
        <taxon>unclassified sequences</taxon>
        <taxon>metagenomes</taxon>
        <taxon>ecological metagenomes</taxon>
    </lineage>
</organism>
<evidence type="ECO:0008006" key="2">
    <source>
        <dbReference type="Google" id="ProtNLM"/>
    </source>
</evidence>
<dbReference type="AlphaFoldDB" id="A0A382PEZ5"/>
<dbReference type="Gene3D" id="3.90.190.10">
    <property type="entry name" value="Protein tyrosine phosphatase superfamily"/>
    <property type="match status" value="1"/>
</dbReference>